<feature type="compositionally biased region" description="Basic and acidic residues" evidence="1">
    <location>
        <begin position="91"/>
        <end position="114"/>
    </location>
</feature>
<reference evidence="2 3" key="1">
    <citation type="journal article" date="2024" name="G3 (Bethesda)">
        <title>Genome assembly of Hibiscus sabdariffa L. provides insights into metabolisms of medicinal natural products.</title>
        <authorList>
            <person name="Kim T."/>
        </authorList>
    </citation>
    <scope>NUCLEOTIDE SEQUENCE [LARGE SCALE GENOMIC DNA]</scope>
    <source>
        <strain evidence="2">TK-2024</strain>
        <tissue evidence="2">Old leaves</tissue>
    </source>
</reference>
<dbReference type="EMBL" id="JBBPBM010000001">
    <property type="protein sequence ID" value="KAK8600796.1"/>
    <property type="molecule type" value="Genomic_DNA"/>
</dbReference>
<name>A0ABR2GE66_9ROSI</name>
<comment type="caution">
    <text evidence="2">The sequence shown here is derived from an EMBL/GenBank/DDBJ whole genome shotgun (WGS) entry which is preliminary data.</text>
</comment>
<feature type="region of interest" description="Disordered" evidence="1">
    <location>
        <begin position="90"/>
        <end position="154"/>
    </location>
</feature>
<protein>
    <recommendedName>
        <fullName evidence="4">Retrotransposon gag domain-containing protein</fullName>
    </recommendedName>
</protein>
<dbReference type="Proteomes" id="UP001472677">
    <property type="component" value="Unassembled WGS sequence"/>
</dbReference>
<organism evidence="2 3">
    <name type="scientific">Hibiscus sabdariffa</name>
    <name type="common">roselle</name>
    <dbReference type="NCBI Taxonomy" id="183260"/>
    <lineage>
        <taxon>Eukaryota</taxon>
        <taxon>Viridiplantae</taxon>
        <taxon>Streptophyta</taxon>
        <taxon>Embryophyta</taxon>
        <taxon>Tracheophyta</taxon>
        <taxon>Spermatophyta</taxon>
        <taxon>Magnoliopsida</taxon>
        <taxon>eudicotyledons</taxon>
        <taxon>Gunneridae</taxon>
        <taxon>Pentapetalae</taxon>
        <taxon>rosids</taxon>
        <taxon>malvids</taxon>
        <taxon>Malvales</taxon>
        <taxon>Malvaceae</taxon>
        <taxon>Malvoideae</taxon>
        <taxon>Hibiscus</taxon>
    </lineage>
</organism>
<evidence type="ECO:0000313" key="3">
    <source>
        <dbReference type="Proteomes" id="UP001472677"/>
    </source>
</evidence>
<evidence type="ECO:0000313" key="2">
    <source>
        <dbReference type="EMBL" id="KAK8600796.1"/>
    </source>
</evidence>
<gene>
    <name evidence="2" type="ORF">V6N12_050644</name>
</gene>
<accession>A0ABR2GE66</accession>
<evidence type="ECO:0008006" key="4">
    <source>
        <dbReference type="Google" id="ProtNLM"/>
    </source>
</evidence>
<feature type="compositionally biased region" description="Polar residues" evidence="1">
    <location>
        <begin position="129"/>
        <end position="154"/>
    </location>
</feature>
<evidence type="ECO:0000256" key="1">
    <source>
        <dbReference type="SAM" id="MobiDB-lite"/>
    </source>
</evidence>
<proteinExistence type="predicted"/>
<keyword evidence="3" id="KW-1185">Reference proteome</keyword>
<sequence>MNESHPEVAEYCIASRRSLELVGTTTLTGPTKKVTWEFFVAEFKNKYISEQYLEERWKKFLYLKQGNKPIGQYLWIEDFHELVNRVIATDAKMKAPENKKGDSHRSEKRTRSDNKSQWQSKRQRHQRDGPSNYSGAQKSNFVPRPQASSKTLALGPSTFSTGMLEYAQRAIMR</sequence>